<comment type="caution">
    <text evidence="1">The sequence shown here is derived from an EMBL/GenBank/DDBJ whole genome shotgun (WGS) entry which is preliminary data.</text>
</comment>
<sequence length="323" mass="34576">MKTILAASVVLALTACSNNQSMIVDYGTDDTQEIQKIAPEEGYAALKQAAICCDSLKQLDYQLVTAPGKLDFTITASDPVFNFSSGRSFVKAFELPNAQGATNIDVSAPIVNSVFVPSILVLDEDHQPLQLFDDNTINYDPSSIVSVDRYYGNILLPSRYGDQQKAKYLLVFTTAEAMQQQTKLNPPDSKAAETGRVDVNMKIHMNKPIPHTAIGAARLAFDYVPAGQQNADALAAAAVVTTSSSAIEVVPSESSVDSISANSASSNSHIPNIEPEVAAMFEQLIQQAVSDGNYDKALKIVKDAEQAGLVNANEVFVKAVKAQ</sequence>
<accession>A0ABU7G3F5</accession>
<protein>
    <submittedName>
        <fullName evidence="1">MalM family protein</fullName>
    </submittedName>
</protein>
<evidence type="ECO:0000313" key="1">
    <source>
        <dbReference type="EMBL" id="MEE1673534.1"/>
    </source>
</evidence>
<proteinExistence type="predicted"/>
<reference evidence="2" key="1">
    <citation type="submission" date="2023-07" db="EMBL/GenBank/DDBJ databases">
        <title>Draft genome sequence of Agarivorans aestuarii strain ZMCS4, a CAZymes producing bacteria isolated from the marine brown algae Clodostephus spongiosus.</title>
        <authorList>
            <person name="Lorente B."/>
            <person name="Cabral C."/>
            <person name="Frias J."/>
            <person name="Faria J."/>
            <person name="Toubarro D."/>
        </authorList>
    </citation>
    <scope>NUCLEOTIDE SEQUENCE [LARGE SCALE GENOMIC DNA]</scope>
    <source>
        <strain evidence="2">ZMCS4</strain>
    </source>
</reference>
<dbReference type="InterPro" id="IPR010794">
    <property type="entry name" value="MalM"/>
</dbReference>
<dbReference type="RefSeq" id="WP_329774819.1">
    <property type="nucleotide sequence ID" value="NZ_JAYDYW010000005.1"/>
</dbReference>
<name>A0ABU7G3F5_9ALTE</name>
<keyword evidence="2" id="KW-1185">Reference proteome</keyword>
<evidence type="ECO:0000313" key="2">
    <source>
        <dbReference type="Proteomes" id="UP001310248"/>
    </source>
</evidence>
<reference evidence="1 2" key="2">
    <citation type="submission" date="2023-12" db="EMBL/GenBank/DDBJ databases">
        <authorList>
            <consortium name="Cladostephus spongiosus"/>
            <person name="Lorente B."/>
            <person name="Cabral C."/>
            <person name="Frias J."/>
            <person name="Faria J."/>
            <person name="Toubarro D."/>
        </authorList>
    </citation>
    <scope>NUCLEOTIDE SEQUENCE [LARGE SCALE GENOMIC DNA]</scope>
    <source>
        <strain evidence="1 2">ZMCS4</strain>
    </source>
</reference>
<gene>
    <name evidence="1" type="ORF">SNR37_002958</name>
</gene>
<dbReference type="Proteomes" id="UP001310248">
    <property type="component" value="Unassembled WGS sequence"/>
</dbReference>
<organism evidence="1 2">
    <name type="scientific">Agarivorans aestuarii</name>
    <dbReference type="NCBI Taxonomy" id="1563703"/>
    <lineage>
        <taxon>Bacteria</taxon>
        <taxon>Pseudomonadati</taxon>
        <taxon>Pseudomonadota</taxon>
        <taxon>Gammaproteobacteria</taxon>
        <taxon>Alteromonadales</taxon>
        <taxon>Alteromonadaceae</taxon>
        <taxon>Agarivorans</taxon>
    </lineage>
</organism>
<dbReference type="PROSITE" id="PS51257">
    <property type="entry name" value="PROKAR_LIPOPROTEIN"/>
    <property type="match status" value="1"/>
</dbReference>
<dbReference type="EMBL" id="JAYDYW010000005">
    <property type="protein sequence ID" value="MEE1673534.1"/>
    <property type="molecule type" value="Genomic_DNA"/>
</dbReference>
<dbReference type="Pfam" id="PF07148">
    <property type="entry name" value="MalM"/>
    <property type="match status" value="1"/>
</dbReference>